<reference evidence="2" key="1">
    <citation type="journal article" date="2014" name="Int. J. Syst. Evol. Microbiol.">
        <title>Complete genome sequence of Corynebacterium casei LMG S-19264T (=DSM 44701T), isolated from a smear-ripened cheese.</title>
        <authorList>
            <consortium name="US DOE Joint Genome Institute (JGI-PGF)"/>
            <person name="Walter F."/>
            <person name="Albersmeier A."/>
            <person name="Kalinowski J."/>
            <person name="Ruckert C."/>
        </authorList>
    </citation>
    <scope>NUCLEOTIDE SEQUENCE</scope>
    <source>
        <strain evidence="2">JCM 13919</strain>
    </source>
</reference>
<dbReference type="Proteomes" id="UP000630149">
    <property type="component" value="Unassembled WGS sequence"/>
</dbReference>
<reference evidence="2" key="2">
    <citation type="submission" date="2020-09" db="EMBL/GenBank/DDBJ databases">
        <authorList>
            <person name="Sun Q."/>
            <person name="Ohkuma M."/>
        </authorList>
    </citation>
    <scope>NUCLEOTIDE SEQUENCE</scope>
    <source>
        <strain evidence="2">JCM 13919</strain>
    </source>
</reference>
<dbReference type="EMBL" id="BMOB01000010">
    <property type="protein sequence ID" value="GGI91169.1"/>
    <property type="molecule type" value="Genomic_DNA"/>
</dbReference>
<gene>
    <name evidence="2" type="ORF">GCM10007966_19810</name>
</gene>
<name>A0A917JYR7_9GAMM</name>
<proteinExistence type="predicted"/>
<evidence type="ECO:0000313" key="2">
    <source>
        <dbReference type="EMBL" id="GGI91169.1"/>
    </source>
</evidence>
<comment type="caution">
    <text evidence="2">The sequence shown here is derived from an EMBL/GenBank/DDBJ whole genome shotgun (WGS) entry which is preliminary data.</text>
</comment>
<sequence length="237" mass="26067">MLDLNDLKHALLTVVLRYRSEVKATALEREKADSQAKIFFKDDLTPLELILKGIVNEITEDAPTHVNLLNCLLRSMVSLHAITNPMSDVNDQAFSELCDLVKGIRQLQTHSSSSTITLIQGGQEFVCYGHAARYGASGSRLGKLLHEEILARLGLDASSSNDKIIEKLTGLKIAHQEKLELQQLRARVVLWERVTTSPRSVAFGGLFSLFPPLPQGKPVSQQQGACEEVGAKNSLPD</sequence>
<protein>
    <submittedName>
        <fullName evidence="2">Uncharacterized protein</fullName>
    </submittedName>
</protein>
<dbReference type="AlphaFoldDB" id="A0A917JYR7"/>
<organism evidence="2 3">
    <name type="scientific">Legionella impletisoli</name>
    <dbReference type="NCBI Taxonomy" id="343510"/>
    <lineage>
        <taxon>Bacteria</taxon>
        <taxon>Pseudomonadati</taxon>
        <taxon>Pseudomonadota</taxon>
        <taxon>Gammaproteobacteria</taxon>
        <taxon>Legionellales</taxon>
        <taxon>Legionellaceae</taxon>
        <taxon>Legionella</taxon>
    </lineage>
</organism>
<keyword evidence="3" id="KW-1185">Reference proteome</keyword>
<accession>A0A917JYR7</accession>
<evidence type="ECO:0000256" key="1">
    <source>
        <dbReference type="SAM" id="MobiDB-lite"/>
    </source>
</evidence>
<feature type="region of interest" description="Disordered" evidence="1">
    <location>
        <begin position="218"/>
        <end position="237"/>
    </location>
</feature>
<dbReference type="OrthoDB" id="5654041at2"/>
<dbReference type="RefSeq" id="WP_131777265.1">
    <property type="nucleotide sequence ID" value="NZ_BMOB01000010.1"/>
</dbReference>
<evidence type="ECO:0000313" key="3">
    <source>
        <dbReference type="Proteomes" id="UP000630149"/>
    </source>
</evidence>